<dbReference type="Proteomes" id="UP001204376">
    <property type="component" value="Unassembled WGS sequence"/>
</dbReference>
<dbReference type="RefSeq" id="WP_256537274.1">
    <property type="nucleotide sequence ID" value="NZ_JANHOH010000001.1"/>
</dbReference>
<proteinExistence type="predicted"/>
<reference evidence="1 2" key="1">
    <citation type="submission" date="2022-07" db="EMBL/GenBank/DDBJ databases">
        <title>Mucilaginibacter sp. JC4.</title>
        <authorList>
            <person name="Le V."/>
            <person name="Ko S.-R."/>
            <person name="Ahn C.-Y."/>
            <person name="Oh H.-M."/>
        </authorList>
    </citation>
    <scope>NUCLEOTIDE SEQUENCE [LARGE SCALE GENOMIC DNA]</scope>
    <source>
        <strain evidence="1 2">JC4</strain>
    </source>
</reference>
<accession>A0ABT1SXI9</accession>
<gene>
    <name evidence="1" type="ORF">NPE20_03810</name>
</gene>
<protein>
    <submittedName>
        <fullName evidence="1">Uncharacterized protein</fullName>
    </submittedName>
</protein>
<evidence type="ECO:0000313" key="2">
    <source>
        <dbReference type="Proteomes" id="UP001204376"/>
    </source>
</evidence>
<organism evidence="1 2">
    <name type="scientific">Mucilaginibacter aquariorum</name>
    <dbReference type="NCBI Taxonomy" id="2967225"/>
    <lineage>
        <taxon>Bacteria</taxon>
        <taxon>Pseudomonadati</taxon>
        <taxon>Bacteroidota</taxon>
        <taxon>Sphingobacteriia</taxon>
        <taxon>Sphingobacteriales</taxon>
        <taxon>Sphingobacteriaceae</taxon>
        <taxon>Mucilaginibacter</taxon>
    </lineage>
</organism>
<name>A0ABT1SXI9_9SPHI</name>
<evidence type="ECO:0000313" key="1">
    <source>
        <dbReference type="EMBL" id="MCQ6957064.1"/>
    </source>
</evidence>
<sequence>MSNGAWQKKPDSADFTSHLVLYKEAVVSKMWIFRQDSKTWYTPDEFREEFILKKYDNIHTILGHFKIMDPQVGLKQRLDLMKRTSEEIESFTKRVAAYYSKLQVKR</sequence>
<comment type="caution">
    <text evidence="1">The sequence shown here is derived from an EMBL/GenBank/DDBJ whole genome shotgun (WGS) entry which is preliminary data.</text>
</comment>
<keyword evidence="2" id="KW-1185">Reference proteome</keyword>
<dbReference type="EMBL" id="JANHOH010000001">
    <property type="protein sequence ID" value="MCQ6957064.1"/>
    <property type="molecule type" value="Genomic_DNA"/>
</dbReference>